<keyword evidence="3" id="KW-0238">DNA-binding</keyword>
<gene>
    <name evidence="8" type="ORF">MXD59_14915</name>
</gene>
<protein>
    <submittedName>
        <fullName evidence="8">Response regulator transcription factor</fullName>
    </submittedName>
</protein>
<dbReference type="PROSITE" id="PS50110">
    <property type="entry name" value="RESPONSE_REGULATORY"/>
    <property type="match status" value="1"/>
</dbReference>
<accession>A0ABT0JZS8</accession>
<keyword evidence="4" id="KW-0804">Transcription</keyword>
<keyword evidence="9" id="KW-1185">Reference proteome</keyword>
<sequence>MADASTVRVLVVDDQELVRKGIALILGSEPGIEIVGERGDGDEVVAAVRDLRPDLVLLDVRMARMDGTDAMRALHRTGHAVPVLVLTTFSDDEVLWAAMAAGAAGFLLKDRPAEDIVRAVRLVAAGGSWLDPSASPRLLAALRTTPPADPSLARRLGRLSDRERQVLRAMSRGATNAEIAADLRVSERTVKAHVGSIFSKLEVRDRAGAIVFAYDAGLTTARFGQHRP</sequence>
<comment type="caution">
    <text evidence="8">The sequence shown here is derived from an EMBL/GenBank/DDBJ whole genome shotgun (WGS) entry which is preliminary data.</text>
</comment>
<evidence type="ECO:0000256" key="3">
    <source>
        <dbReference type="ARBA" id="ARBA00023125"/>
    </source>
</evidence>
<reference evidence="8 9" key="1">
    <citation type="submission" date="2022-04" db="EMBL/GenBank/DDBJ databases">
        <title>Genome diversity in the genus Frankia.</title>
        <authorList>
            <person name="Carlos-Shanley C."/>
            <person name="Hahn D."/>
        </authorList>
    </citation>
    <scope>NUCLEOTIDE SEQUENCE [LARGE SCALE GENOMIC DNA]</scope>
    <source>
        <strain evidence="8 9">Ag45/Mut15</strain>
    </source>
</reference>
<dbReference type="Proteomes" id="UP001201873">
    <property type="component" value="Unassembled WGS sequence"/>
</dbReference>
<feature type="domain" description="HTH luxR-type" evidence="6">
    <location>
        <begin position="152"/>
        <end position="217"/>
    </location>
</feature>
<evidence type="ECO:0000313" key="8">
    <source>
        <dbReference type="EMBL" id="MCK9877048.1"/>
    </source>
</evidence>
<dbReference type="SUPFAM" id="SSF52172">
    <property type="entry name" value="CheY-like"/>
    <property type="match status" value="1"/>
</dbReference>
<dbReference type="CDD" id="cd17535">
    <property type="entry name" value="REC_NarL-like"/>
    <property type="match status" value="1"/>
</dbReference>
<dbReference type="EMBL" id="JALKFT010000014">
    <property type="protein sequence ID" value="MCK9877048.1"/>
    <property type="molecule type" value="Genomic_DNA"/>
</dbReference>
<dbReference type="SMART" id="SM00421">
    <property type="entry name" value="HTH_LUXR"/>
    <property type="match status" value="1"/>
</dbReference>
<evidence type="ECO:0000313" key="9">
    <source>
        <dbReference type="Proteomes" id="UP001201873"/>
    </source>
</evidence>
<dbReference type="InterPro" id="IPR011006">
    <property type="entry name" value="CheY-like_superfamily"/>
</dbReference>
<dbReference type="InterPro" id="IPR000792">
    <property type="entry name" value="Tscrpt_reg_LuxR_C"/>
</dbReference>
<feature type="domain" description="Response regulatory" evidence="7">
    <location>
        <begin position="8"/>
        <end position="124"/>
    </location>
</feature>
<dbReference type="SMART" id="SM00448">
    <property type="entry name" value="REC"/>
    <property type="match status" value="1"/>
</dbReference>
<evidence type="ECO:0000259" key="6">
    <source>
        <dbReference type="PROSITE" id="PS50043"/>
    </source>
</evidence>
<dbReference type="InterPro" id="IPR058245">
    <property type="entry name" value="NreC/VraR/RcsB-like_REC"/>
</dbReference>
<dbReference type="Gene3D" id="3.40.50.2300">
    <property type="match status" value="1"/>
</dbReference>
<dbReference type="InterPro" id="IPR016032">
    <property type="entry name" value="Sig_transdc_resp-reg_C-effctor"/>
</dbReference>
<dbReference type="CDD" id="cd06170">
    <property type="entry name" value="LuxR_C_like"/>
    <property type="match status" value="1"/>
</dbReference>
<dbReference type="PROSITE" id="PS50043">
    <property type="entry name" value="HTH_LUXR_2"/>
    <property type="match status" value="1"/>
</dbReference>
<keyword evidence="1 5" id="KW-0597">Phosphoprotein</keyword>
<dbReference type="InterPro" id="IPR001789">
    <property type="entry name" value="Sig_transdc_resp-reg_receiver"/>
</dbReference>
<evidence type="ECO:0000256" key="1">
    <source>
        <dbReference type="ARBA" id="ARBA00022553"/>
    </source>
</evidence>
<feature type="modified residue" description="4-aspartylphosphate" evidence="5">
    <location>
        <position position="59"/>
    </location>
</feature>
<dbReference type="PROSITE" id="PS00622">
    <property type="entry name" value="HTH_LUXR_1"/>
    <property type="match status" value="1"/>
</dbReference>
<dbReference type="InterPro" id="IPR039420">
    <property type="entry name" value="WalR-like"/>
</dbReference>
<dbReference type="PRINTS" id="PR00038">
    <property type="entry name" value="HTHLUXR"/>
</dbReference>
<proteinExistence type="predicted"/>
<name>A0ABT0JZS8_9ACTN</name>
<evidence type="ECO:0000259" key="7">
    <source>
        <dbReference type="PROSITE" id="PS50110"/>
    </source>
</evidence>
<organism evidence="8 9">
    <name type="scientific">Frankia umida</name>
    <dbReference type="NCBI Taxonomy" id="573489"/>
    <lineage>
        <taxon>Bacteria</taxon>
        <taxon>Bacillati</taxon>
        <taxon>Actinomycetota</taxon>
        <taxon>Actinomycetes</taxon>
        <taxon>Frankiales</taxon>
        <taxon>Frankiaceae</taxon>
        <taxon>Frankia</taxon>
    </lineage>
</organism>
<evidence type="ECO:0000256" key="4">
    <source>
        <dbReference type="ARBA" id="ARBA00023163"/>
    </source>
</evidence>
<dbReference type="SUPFAM" id="SSF46894">
    <property type="entry name" value="C-terminal effector domain of the bipartite response regulators"/>
    <property type="match status" value="1"/>
</dbReference>
<dbReference type="RefSeq" id="WP_248813572.1">
    <property type="nucleotide sequence ID" value="NZ_JALKFT010000014.1"/>
</dbReference>
<dbReference type="Pfam" id="PF00072">
    <property type="entry name" value="Response_reg"/>
    <property type="match status" value="1"/>
</dbReference>
<evidence type="ECO:0000256" key="5">
    <source>
        <dbReference type="PROSITE-ProRule" id="PRU00169"/>
    </source>
</evidence>
<dbReference type="PANTHER" id="PTHR43214:SF24">
    <property type="entry name" value="TRANSCRIPTIONAL REGULATORY PROTEIN NARL-RELATED"/>
    <property type="match status" value="1"/>
</dbReference>
<dbReference type="Pfam" id="PF00196">
    <property type="entry name" value="GerE"/>
    <property type="match status" value="1"/>
</dbReference>
<evidence type="ECO:0000256" key="2">
    <source>
        <dbReference type="ARBA" id="ARBA00023015"/>
    </source>
</evidence>
<dbReference type="PANTHER" id="PTHR43214">
    <property type="entry name" value="TWO-COMPONENT RESPONSE REGULATOR"/>
    <property type="match status" value="1"/>
</dbReference>
<keyword evidence="2" id="KW-0805">Transcription regulation</keyword>